<evidence type="ECO:0000256" key="5">
    <source>
        <dbReference type="ARBA" id="ARBA00023136"/>
    </source>
</evidence>
<comment type="subcellular location">
    <subcellularLocation>
        <location evidence="1 6">Membrane</location>
        <topology evidence="1 6">Multi-pass membrane protein</topology>
    </subcellularLocation>
</comment>
<reference evidence="7 8" key="1">
    <citation type="submission" date="2016-10" db="EMBL/GenBank/DDBJ databases">
        <authorList>
            <person name="de Groot N.N."/>
        </authorList>
    </citation>
    <scope>NUCLEOTIDE SEQUENCE [LARGE SCALE GENOMIC DNA]</scope>
    <source>
        <strain evidence="7 8">CGMCC 1.3430</strain>
    </source>
</reference>
<name>A0A1H4BJT1_ALKAM</name>
<gene>
    <name evidence="7" type="ORF">SAMN04488051_103398</name>
</gene>
<dbReference type="PANTHER" id="PTHR12608">
    <property type="entry name" value="TRANSMEMBRANE PROTEIN HTP-1 RELATED"/>
    <property type="match status" value="1"/>
</dbReference>
<dbReference type="GO" id="GO:0016020">
    <property type="term" value="C:membrane"/>
    <property type="evidence" value="ECO:0007669"/>
    <property type="project" value="UniProtKB-SubCell"/>
</dbReference>
<feature type="transmembrane region" description="Helical" evidence="6">
    <location>
        <begin position="35"/>
        <end position="59"/>
    </location>
</feature>
<evidence type="ECO:0000313" key="8">
    <source>
        <dbReference type="Proteomes" id="UP000198773"/>
    </source>
</evidence>
<feature type="transmembrane region" description="Helical" evidence="6">
    <location>
        <begin position="96"/>
        <end position="112"/>
    </location>
</feature>
<dbReference type="EMBL" id="FNRM01000003">
    <property type="protein sequence ID" value="SEA48423.1"/>
    <property type="molecule type" value="Genomic_DNA"/>
</dbReference>
<feature type="transmembrane region" description="Helical" evidence="6">
    <location>
        <begin position="132"/>
        <end position="154"/>
    </location>
</feature>
<dbReference type="Pfam" id="PF01169">
    <property type="entry name" value="GDT1"/>
    <property type="match status" value="2"/>
</dbReference>
<keyword evidence="3 6" id="KW-0812">Transmembrane</keyword>
<feature type="transmembrane region" description="Helical" evidence="6">
    <location>
        <begin position="166"/>
        <end position="184"/>
    </location>
</feature>
<dbReference type="OrthoDB" id="9801356at2"/>
<keyword evidence="4 6" id="KW-1133">Transmembrane helix</keyword>
<evidence type="ECO:0000256" key="3">
    <source>
        <dbReference type="ARBA" id="ARBA00022692"/>
    </source>
</evidence>
<evidence type="ECO:0000256" key="2">
    <source>
        <dbReference type="ARBA" id="ARBA00009190"/>
    </source>
</evidence>
<dbReference type="PANTHER" id="PTHR12608:SF1">
    <property type="entry name" value="TRANSMEMBRANE PROTEIN 165"/>
    <property type="match status" value="1"/>
</dbReference>
<comment type="similarity">
    <text evidence="2 6">Belongs to the GDT1 family.</text>
</comment>
<evidence type="ECO:0000256" key="1">
    <source>
        <dbReference type="ARBA" id="ARBA00004141"/>
    </source>
</evidence>
<sequence length="186" mass="20189">MDAFLASFTAVAIAEIGDKTQLLSLFLAARFRSKLAIIAGILVATLLNHAASAWLGVWVAQFIPAGWQGWLLGGSFILVALWLLIPDKDDSEDTGVLKFGAFMASCILFFLAEIGDKTQIATVILAATFDEAIWWVIWGTTFGMLAANVPVVYAGSWLMDKISLDWARRAACGIFLLLGVLTIINY</sequence>
<keyword evidence="5 6" id="KW-0472">Membrane</keyword>
<evidence type="ECO:0000256" key="6">
    <source>
        <dbReference type="RuleBase" id="RU365102"/>
    </source>
</evidence>
<proteinExistence type="inferred from homology"/>
<dbReference type="RefSeq" id="WP_091341757.1">
    <property type="nucleotide sequence ID" value="NZ_FNRM01000003.1"/>
</dbReference>
<dbReference type="STRING" id="152573.SAMN04488051_103398"/>
<dbReference type="InterPro" id="IPR001727">
    <property type="entry name" value="GDT1-like"/>
</dbReference>
<dbReference type="GO" id="GO:0046873">
    <property type="term" value="F:metal ion transmembrane transporter activity"/>
    <property type="evidence" value="ECO:0007669"/>
    <property type="project" value="InterPro"/>
</dbReference>
<accession>A0A1H4BJT1</accession>
<dbReference type="Proteomes" id="UP000198773">
    <property type="component" value="Unassembled WGS sequence"/>
</dbReference>
<protein>
    <recommendedName>
        <fullName evidence="6">GDT1 family protein</fullName>
    </recommendedName>
</protein>
<dbReference type="AlphaFoldDB" id="A0A1H4BJT1"/>
<feature type="transmembrane region" description="Helical" evidence="6">
    <location>
        <begin position="65"/>
        <end position="84"/>
    </location>
</feature>
<keyword evidence="8" id="KW-1185">Reference proteome</keyword>
<organism evidence="7 8">
    <name type="scientific">Alkalimonas amylolytica</name>
    <dbReference type="NCBI Taxonomy" id="152573"/>
    <lineage>
        <taxon>Bacteria</taxon>
        <taxon>Pseudomonadati</taxon>
        <taxon>Pseudomonadota</taxon>
        <taxon>Gammaproteobacteria</taxon>
        <taxon>Alkalimonas</taxon>
    </lineage>
</organism>
<evidence type="ECO:0000313" key="7">
    <source>
        <dbReference type="EMBL" id="SEA48423.1"/>
    </source>
</evidence>
<evidence type="ECO:0000256" key="4">
    <source>
        <dbReference type="ARBA" id="ARBA00022989"/>
    </source>
</evidence>